<dbReference type="InterPro" id="IPR050570">
    <property type="entry name" value="Cell_wall_metabolism_enzyme"/>
</dbReference>
<organism evidence="4 5">
    <name type="scientific">candidate division WWE3 bacterium CG_4_10_14_0_2_um_filter_41_14</name>
    <dbReference type="NCBI Taxonomy" id="1975072"/>
    <lineage>
        <taxon>Bacteria</taxon>
        <taxon>Katanobacteria</taxon>
    </lineage>
</organism>
<protein>
    <recommendedName>
        <fullName evidence="3">M23ase beta-sheet core domain-containing protein</fullName>
    </recommendedName>
</protein>
<dbReference type="Proteomes" id="UP000228920">
    <property type="component" value="Unassembled WGS sequence"/>
</dbReference>
<evidence type="ECO:0000313" key="5">
    <source>
        <dbReference type="Proteomes" id="UP000228920"/>
    </source>
</evidence>
<evidence type="ECO:0000256" key="1">
    <source>
        <dbReference type="ARBA" id="ARBA00022729"/>
    </source>
</evidence>
<feature type="region of interest" description="Disordered" evidence="2">
    <location>
        <begin position="503"/>
        <end position="525"/>
    </location>
</feature>
<dbReference type="Pfam" id="PF01551">
    <property type="entry name" value="Peptidase_M23"/>
    <property type="match status" value="1"/>
</dbReference>
<dbReference type="InterPro" id="IPR016047">
    <property type="entry name" value="M23ase_b-sheet_dom"/>
</dbReference>
<dbReference type="CDD" id="cd12797">
    <property type="entry name" value="M23_peptidase"/>
    <property type="match status" value="1"/>
</dbReference>
<dbReference type="AlphaFoldDB" id="A0A2M7TJD4"/>
<dbReference type="Gene3D" id="2.70.70.10">
    <property type="entry name" value="Glucose Permease (Domain IIA)"/>
    <property type="match status" value="1"/>
</dbReference>
<dbReference type="PANTHER" id="PTHR21666">
    <property type="entry name" value="PEPTIDASE-RELATED"/>
    <property type="match status" value="1"/>
</dbReference>
<dbReference type="GO" id="GO:0004222">
    <property type="term" value="F:metalloendopeptidase activity"/>
    <property type="evidence" value="ECO:0007669"/>
    <property type="project" value="TreeGrafter"/>
</dbReference>
<name>A0A2M7TJD4_UNCKA</name>
<accession>A0A2M7TJD4</accession>
<reference evidence="5" key="1">
    <citation type="submission" date="2017-09" db="EMBL/GenBank/DDBJ databases">
        <title>Depth-based differentiation of microbial function through sediment-hosted aquifers and enrichment of novel symbionts in the deep terrestrial subsurface.</title>
        <authorList>
            <person name="Probst A.J."/>
            <person name="Ladd B."/>
            <person name="Jarett J.K."/>
            <person name="Geller-Mcgrath D.E."/>
            <person name="Sieber C.M.K."/>
            <person name="Emerson J.B."/>
            <person name="Anantharaman K."/>
            <person name="Thomas B.C."/>
            <person name="Malmstrom R."/>
            <person name="Stieglmeier M."/>
            <person name="Klingl A."/>
            <person name="Woyke T."/>
            <person name="Ryan C.M."/>
            <person name="Banfield J.F."/>
        </authorList>
    </citation>
    <scope>NUCLEOTIDE SEQUENCE [LARGE SCALE GENOMIC DNA]</scope>
</reference>
<comment type="caution">
    <text evidence="4">The sequence shown here is derived from an EMBL/GenBank/DDBJ whole genome shotgun (WGS) entry which is preliminary data.</text>
</comment>
<feature type="non-terminal residue" evidence="4">
    <location>
        <position position="737"/>
    </location>
</feature>
<gene>
    <name evidence="4" type="ORF">COY32_02990</name>
</gene>
<dbReference type="SUPFAM" id="SSF51261">
    <property type="entry name" value="Duplicated hybrid motif"/>
    <property type="match status" value="1"/>
</dbReference>
<dbReference type="PANTHER" id="PTHR21666:SF289">
    <property type="entry name" value="L-ALA--D-GLU ENDOPEPTIDASE"/>
    <property type="match status" value="1"/>
</dbReference>
<proteinExistence type="predicted"/>
<feature type="domain" description="M23ase beta-sheet core" evidence="3">
    <location>
        <begin position="46"/>
        <end position="176"/>
    </location>
</feature>
<evidence type="ECO:0000313" key="4">
    <source>
        <dbReference type="EMBL" id="PIZ46661.1"/>
    </source>
</evidence>
<dbReference type="EMBL" id="PFNL01000087">
    <property type="protein sequence ID" value="PIZ46661.1"/>
    <property type="molecule type" value="Genomic_DNA"/>
</dbReference>
<evidence type="ECO:0000256" key="2">
    <source>
        <dbReference type="SAM" id="MobiDB-lite"/>
    </source>
</evidence>
<dbReference type="InterPro" id="IPR011055">
    <property type="entry name" value="Dup_hybrid_motif"/>
</dbReference>
<dbReference type="SUPFAM" id="SSF56988">
    <property type="entry name" value="Anthrax protective antigen"/>
    <property type="match status" value="1"/>
</dbReference>
<keyword evidence="1" id="KW-0732">Signal</keyword>
<sequence>MKAQVVCICAVVIVSLLTVFGVVKADGFSVNWPIESPIFIRTIINGHTGVDMVSANGSSVPIMAAASGTVTSVYYDSYCVPKPDKPLPASCPTSLSGGWMVVIDHGDGWETRYAHLQVGSIVVDSDPSSQVITTVPAGAPIATIGNSGFYDDGDGDTSLPIHLHFELRYNGVIVNPCDYLVGIVGGCGVDGTIPTSVPTSISVVTATPIPTATAEPTSTPDPTANDHDLPTGGIVDAPVAVNHTLTIKVNARDASGIRQVQVMIWPTGGAESYIDLTNTGNDTWETSINVNQYPNGTVLNFMIRAWDASVNNNTAQLTGTHTVTVVKDTEPPTGHYISAPTMVDSSLTVRAGITDPSGVAKATLYSTIGTYEMSREEGIDIWSVTVETDHIATNTTFTYNIHASDVWGNSGQITGSSGPVTVIRDTTPPTGYYITAPGVAGASLGISAHIEDPSGVAGATLHSGIGTYEMVQEGTSETWSVTVETGHLALGTTFNYNIHARDGGGNSGQVTGNQPVTVDDREPPKGGLVNVNPNPYNNLVIQAEFDPDLSGVAWVQAKYKIGNGGWQTKNMLNLYSNHWELNMDIRYVPHGTRIEYYVFAGDLAGNSAQTTGIQPVDVTCPGVALTTWCAEYYNNTTLTGTPAYSKGEGGLYIERNYGAYEPEGGRGGLGNDNFSIRWSKVVDFGTNFFNFSTISDDGVRVLVNESVVINERHPGGDLRYTVNKFVPAGKYVVVLEY</sequence>
<evidence type="ECO:0000259" key="3">
    <source>
        <dbReference type="Pfam" id="PF01551"/>
    </source>
</evidence>